<dbReference type="InterPro" id="IPR011008">
    <property type="entry name" value="Dimeric_a/b-barrel"/>
</dbReference>
<evidence type="ECO:0000259" key="2">
    <source>
        <dbReference type="Pfam" id="PF03992"/>
    </source>
</evidence>
<keyword evidence="3" id="KW-0560">Oxidoreductase</keyword>
<feature type="transmembrane region" description="Helical" evidence="1">
    <location>
        <begin position="245"/>
        <end position="268"/>
    </location>
</feature>
<protein>
    <submittedName>
        <fullName evidence="3">Antibiotic biosynthesis monooxygenase</fullName>
    </submittedName>
</protein>
<evidence type="ECO:0000256" key="1">
    <source>
        <dbReference type="SAM" id="Phobius"/>
    </source>
</evidence>
<keyword evidence="1" id="KW-0812">Transmembrane</keyword>
<dbReference type="Proteomes" id="UP000887023">
    <property type="component" value="Chromosome"/>
</dbReference>
<dbReference type="GO" id="GO:0004497">
    <property type="term" value="F:monooxygenase activity"/>
    <property type="evidence" value="ECO:0007669"/>
    <property type="project" value="UniProtKB-KW"/>
</dbReference>
<dbReference type="PANTHER" id="PTHR40057">
    <property type="entry name" value="SLR1162 PROTEIN"/>
    <property type="match status" value="1"/>
</dbReference>
<name>A0ABX8S7Y5_9ACTN</name>
<keyword evidence="4" id="KW-1185">Reference proteome</keyword>
<dbReference type="InterPro" id="IPR007138">
    <property type="entry name" value="ABM_dom"/>
</dbReference>
<evidence type="ECO:0000313" key="3">
    <source>
        <dbReference type="EMBL" id="QXQ13571.1"/>
    </source>
</evidence>
<dbReference type="SUPFAM" id="SSF54909">
    <property type="entry name" value="Dimeric alpha+beta barrel"/>
    <property type="match status" value="2"/>
</dbReference>
<feature type="transmembrane region" description="Helical" evidence="1">
    <location>
        <begin position="218"/>
        <end position="239"/>
    </location>
</feature>
<keyword evidence="1" id="KW-1133">Transmembrane helix</keyword>
<keyword evidence="1" id="KW-0472">Membrane</keyword>
<gene>
    <name evidence="3" type="ORF">KV203_17430</name>
</gene>
<reference evidence="3" key="1">
    <citation type="submission" date="2021-07" db="EMBL/GenBank/DDBJ databases">
        <title>Candidatus Kaistella beijingensis sp. nov. isolated from a municipal wastewater treatment plant is involved in sludge foaming.</title>
        <authorList>
            <person name="Song Y."/>
            <person name="Liu S.-J."/>
        </authorList>
    </citation>
    <scope>NUCLEOTIDE SEQUENCE</scope>
    <source>
        <strain evidence="3">DSM 43998</strain>
    </source>
</reference>
<dbReference type="RefSeq" id="WP_066474698.1">
    <property type="nucleotide sequence ID" value="NZ_CBCRUZ010000007.1"/>
</dbReference>
<evidence type="ECO:0000313" key="4">
    <source>
        <dbReference type="Proteomes" id="UP000887023"/>
    </source>
</evidence>
<dbReference type="InterPro" id="IPR038762">
    <property type="entry name" value="ABM_predict"/>
</dbReference>
<feature type="domain" description="ABM" evidence="2">
    <location>
        <begin position="10"/>
        <end position="83"/>
    </location>
</feature>
<dbReference type="Pfam" id="PF03992">
    <property type="entry name" value="ABM"/>
    <property type="match status" value="1"/>
</dbReference>
<accession>A0ABX8S7Y5</accession>
<sequence>MDQDAAGEATVVVSRRVRPGETRNFERWLHRLQRAVEQAPGHVATTVRPPDSDGSSEWVVLYRFRSAGDLDNWLCSAKRLALVEAGAAYLVDQPVEQRILHPGPDSVTLVSAVRLRHGTAERHRLLHERGVADARQMGGLIRAELIPACVNAQPDTVAVMTFRSRAQLDRWLESAERRAVLDDMAELLDRPRTINIVGGYAGWFAGSGTGGPKRWKQAVAVVAGLIPVSLAVTVVREAVLPAAPTLAVVVINAVVNVVLLTWVVMPVLTRALRSWLAR</sequence>
<organism evidence="3 4">
    <name type="scientific">Skermania pinensis</name>
    <dbReference type="NCBI Taxonomy" id="39122"/>
    <lineage>
        <taxon>Bacteria</taxon>
        <taxon>Bacillati</taxon>
        <taxon>Actinomycetota</taxon>
        <taxon>Actinomycetes</taxon>
        <taxon>Mycobacteriales</taxon>
        <taxon>Gordoniaceae</taxon>
        <taxon>Skermania</taxon>
    </lineage>
</organism>
<proteinExistence type="predicted"/>
<dbReference type="EMBL" id="CP079105">
    <property type="protein sequence ID" value="QXQ13571.1"/>
    <property type="molecule type" value="Genomic_DNA"/>
</dbReference>
<keyword evidence="3" id="KW-0503">Monooxygenase</keyword>
<dbReference type="PANTHER" id="PTHR40057:SF1">
    <property type="entry name" value="SLR1162 PROTEIN"/>
    <property type="match status" value="1"/>
</dbReference>
<dbReference type="Gene3D" id="3.30.70.100">
    <property type="match status" value="1"/>
</dbReference>